<feature type="region of interest" description="Disordered" evidence="1">
    <location>
        <begin position="1"/>
        <end position="23"/>
    </location>
</feature>
<evidence type="ECO:0000256" key="1">
    <source>
        <dbReference type="SAM" id="MobiDB-lite"/>
    </source>
</evidence>
<organism evidence="2">
    <name type="scientific">Streptomyces haneummycinicus</name>
    <dbReference type="NCBI Taxonomy" id="3074435"/>
    <lineage>
        <taxon>Bacteria</taxon>
        <taxon>Bacillati</taxon>
        <taxon>Actinomycetota</taxon>
        <taxon>Actinomycetes</taxon>
        <taxon>Kitasatosporales</taxon>
        <taxon>Streptomycetaceae</taxon>
        <taxon>Streptomyces</taxon>
    </lineage>
</organism>
<accession>A0AAT9HJT5</accession>
<reference evidence="2" key="1">
    <citation type="submission" date="2024-06" db="EMBL/GenBank/DDBJ databases">
        <authorList>
            <consortium name="consrtm"/>
            <person name="Uemura M."/>
            <person name="Terahara T."/>
        </authorList>
    </citation>
    <scope>NUCLEOTIDE SEQUENCE</scope>
    <source>
        <strain evidence="2">KM77-8</strain>
    </source>
</reference>
<gene>
    <name evidence="2" type="ORF">SHKM778_39250</name>
</gene>
<proteinExistence type="predicted"/>
<evidence type="ECO:0000313" key="2">
    <source>
        <dbReference type="EMBL" id="BFO17537.1"/>
    </source>
</evidence>
<feature type="compositionally biased region" description="Polar residues" evidence="1">
    <location>
        <begin position="1"/>
        <end position="12"/>
    </location>
</feature>
<dbReference type="AlphaFoldDB" id="A0AAT9HJT5"/>
<name>A0AAT9HJT5_9ACTN</name>
<sequence length="72" mass="7598">MTDQPTADTFSATAGADELPCGARYPGKTVPVQAGEEVKGHGIPGVVTSHIRMDFPGEVIVRRTETLRCGLT</sequence>
<evidence type="ECO:0008006" key="3">
    <source>
        <dbReference type="Google" id="ProtNLM"/>
    </source>
</evidence>
<reference evidence="2" key="2">
    <citation type="submission" date="2024-07" db="EMBL/GenBank/DDBJ databases">
        <title>Streptomyces haneummycinica sp. nov., a new antibiotic-producing actinobacterium isolated from marine sediment.</title>
        <authorList>
            <person name="Uemura M."/>
            <person name="Hamada M."/>
            <person name="Hirano S."/>
            <person name="Kobayashi K."/>
            <person name="Ohshiro T."/>
            <person name="Kobayashi T."/>
            <person name="Terahara T."/>
        </authorList>
    </citation>
    <scope>NUCLEOTIDE SEQUENCE</scope>
    <source>
        <strain evidence="2">KM77-8</strain>
    </source>
</reference>
<protein>
    <recommendedName>
        <fullName evidence="3">DUF1918 domain-containing protein</fullName>
    </recommendedName>
</protein>
<dbReference type="EMBL" id="AP035768">
    <property type="protein sequence ID" value="BFO17537.1"/>
    <property type="molecule type" value="Genomic_DNA"/>
</dbReference>